<dbReference type="AlphaFoldDB" id="A0A315VDD1"/>
<evidence type="ECO:0000256" key="1">
    <source>
        <dbReference type="ARBA" id="ARBA00022723"/>
    </source>
</evidence>
<accession>A0A315VDD1</accession>
<feature type="signal peptide" evidence="5">
    <location>
        <begin position="1"/>
        <end position="21"/>
    </location>
</feature>
<dbReference type="GO" id="GO:0061630">
    <property type="term" value="F:ubiquitin protein ligase activity"/>
    <property type="evidence" value="ECO:0007669"/>
    <property type="project" value="InterPro"/>
</dbReference>
<feature type="domain" description="RING-type" evidence="6">
    <location>
        <begin position="192"/>
        <end position="235"/>
    </location>
</feature>
<dbReference type="Pfam" id="PF13445">
    <property type="entry name" value="zf-RING_UBOX"/>
    <property type="match status" value="1"/>
</dbReference>
<dbReference type="InterPro" id="IPR013083">
    <property type="entry name" value="Znf_RING/FYVE/PHD"/>
</dbReference>
<dbReference type="InterPro" id="IPR001841">
    <property type="entry name" value="Znf_RING"/>
</dbReference>
<dbReference type="CDD" id="cd16553">
    <property type="entry name" value="RING-HC_RNF170"/>
    <property type="match status" value="1"/>
</dbReference>
<keyword evidence="5" id="KW-0732">Signal</keyword>
<keyword evidence="3" id="KW-0862">Zinc</keyword>
<evidence type="ECO:0000256" key="5">
    <source>
        <dbReference type="SAM" id="SignalP"/>
    </source>
</evidence>
<reference evidence="7 8" key="1">
    <citation type="journal article" date="2018" name="G3 (Bethesda)">
        <title>A High-Quality Reference Genome for the Invasive Mosquitofish Gambusia affinis Using a Chicago Library.</title>
        <authorList>
            <person name="Hoffberg S.L."/>
            <person name="Troendle N.J."/>
            <person name="Glenn T.C."/>
            <person name="Mahmud O."/>
            <person name="Louha S."/>
            <person name="Chalopin D."/>
            <person name="Bennetzen J.L."/>
            <person name="Mauricio R."/>
        </authorList>
    </citation>
    <scope>NUCLEOTIDE SEQUENCE [LARGE SCALE GENOMIC DNA]</scope>
    <source>
        <strain evidence="7">NE01/NJP1002.9</strain>
        <tissue evidence="7">Muscle</tissue>
    </source>
</reference>
<protein>
    <recommendedName>
        <fullName evidence="6">RING-type domain-containing protein</fullName>
    </recommendedName>
</protein>
<dbReference type="InterPro" id="IPR038896">
    <property type="entry name" value="RNF170"/>
</dbReference>
<dbReference type="PROSITE" id="PS50089">
    <property type="entry name" value="ZF_RING_2"/>
    <property type="match status" value="1"/>
</dbReference>
<keyword evidence="2 4" id="KW-0863">Zinc-finger</keyword>
<dbReference type="Proteomes" id="UP000250572">
    <property type="component" value="Unassembled WGS sequence"/>
</dbReference>
<keyword evidence="8" id="KW-1185">Reference proteome</keyword>
<dbReference type="PANTHER" id="PTHR22894:SF2">
    <property type="entry name" value="RING-TYPE DOMAIN-CONTAINING PROTEIN"/>
    <property type="match status" value="1"/>
</dbReference>
<dbReference type="EMBL" id="NHOQ01001926">
    <property type="protein sequence ID" value="PWA20762.1"/>
    <property type="molecule type" value="Genomic_DNA"/>
</dbReference>
<dbReference type="SUPFAM" id="SSF57850">
    <property type="entry name" value="RING/U-box"/>
    <property type="match status" value="1"/>
</dbReference>
<evidence type="ECO:0000259" key="6">
    <source>
        <dbReference type="PROSITE" id="PS50089"/>
    </source>
</evidence>
<evidence type="ECO:0000256" key="3">
    <source>
        <dbReference type="ARBA" id="ARBA00022833"/>
    </source>
</evidence>
<gene>
    <name evidence="7" type="ORF">CCH79_00007362</name>
</gene>
<feature type="chain" id="PRO_5016444045" description="RING-type domain-containing protein" evidence="5">
    <location>
        <begin position="22"/>
        <end position="389"/>
    </location>
</feature>
<proteinExistence type="predicted"/>
<dbReference type="PROSITE" id="PS00518">
    <property type="entry name" value="ZF_RING_1"/>
    <property type="match status" value="1"/>
</dbReference>
<evidence type="ECO:0000313" key="8">
    <source>
        <dbReference type="Proteomes" id="UP000250572"/>
    </source>
</evidence>
<evidence type="ECO:0000256" key="4">
    <source>
        <dbReference type="PROSITE-ProRule" id="PRU00175"/>
    </source>
</evidence>
<dbReference type="InterPro" id="IPR027370">
    <property type="entry name" value="Znf-RING_euk"/>
</dbReference>
<dbReference type="GO" id="GO:0008270">
    <property type="term" value="F:zinc ion binding"/>
    <property type="evidence" value="ECO:0007669"/>
    <property type="project" value="UniProtKB-KW"/>
</dbReference>
<name>A0A315VDD1_GAMAF</name>
<evidence type="ECO:0000256" key="2">
    <source>
        <dbReference type="ARBA" id="ARBA00022771"/>
    </source>
</evidence>
<dbReference type="STRING" id="33528.ENSGAFP00000009266"/>
<organism evidence="7 8">
    <name type="scientific">Gambusia affinis</name>
    <name type="common">Western mosquitofish</name>
    <name type="synonym">Heterandria affinis</name>
    <dbReference type="NCBI Taxonomy" id="33528"/>
    <lineage>
        <taxon>Eukaryota</taxon>
        <taxon>Metazoa</taxon>
        <taxon>Chordata</taxon>
        <taxon>Craniata</taxon>
        <taxon>Vertebrata</taxon>
        <taxon>Euteleostomi</taxon>
        <taxon>Actinopterygii</taxon>
        <taxon>Neopterygii</taxon>
        <taxon>Teleostei</taxon>
        <taxon>Neoteleostei</taxon>
        <taxon>Acanthomorphata</taxon>
        <taxon>Ovalentaria</taxon>
        <taxon>Atherinomorphae</taxon>
        <taxon>Cyprinodontiformes</taxon>
        <taxon>Poeciliidae</taxon>
        <taxon>Poeciliinae</taxon>
        <taxon>Gambusia</taxon>
    </lineage>
</organism>
<keyword evidence="1" id="KW-0479">Metal-binding</keyword>
<dbReference type="InterPro" id="IPR017907">
    <property type="entry name" value="Znf_RING_CS"/>
</dbReference>
<sequence>MLKFNQLLLQLLTVDPVVILGSFQPSESPVAAEADCVSCLMACWGHRMCPTGWFGLLGHRFRPEGCFVPLGGRPPDQKQKYIPSIFLIRSTSLPARKQRLYLSLLNTSAFTRTATLLHTSQSRYVALPRVFLNKDSSLLFPKITELIHQVGQDHLASSTASPCKFEQLTMHTSCHKESTQSRPSMSSRDSHCPVCLQTATFPVQTNCGHLFCANCLLTYWRHGSWLDAVSCPLCRQKVSVLCNLFKESRSDQQSKKVLGEITDYNKRYSGAPRRVTDYLCDAPLLLQLLTRNCLGTMGGLVWLFLFRVALCCVGTVVSISSSPSVDPAPSSTPLETDPSLCGLLGVLDDLVVVILLLLCVINVNQQIAPDDGRHSPNRATSQGVMGSSL</sequence>
<dbReference type="Gene3D" id="3.30.40.10">
    <property type="entry name" value="Zinc/RING finger domain, C3HC4 (zinc finger)"/>
    <property type="match status" value="1"/>
</dbReference>
<dbReference type="PANTHER" id="PTHR22894">
    <property type="entry name" value="RING-TYPE DOMAIN-CONTAINING PROTEIN"/>
    <property type="match status" value="1"/>
</dbReference>
<dbReference type="SMART" id="SM00184">
    <property type="entry name" value="RING"/>
    <property type="match status" value="1"/>
</dbReference>
<comment type="caution">
    <text evidence="7">The sequence shown here is derived from an EMBL/GenBank/DDBJ whole genome shotgun (WGS) entry which is preliminary data.</text>
</comment>
<evidence type="ECO:0000313" key="7">
    <source>
        <dbReference type="EMBL" id="PWA20762.1"/>
    </source>
</evidence>